<comment type="caution">
    <text evidence="2">The sequence shown here is derived from an EMBL/GenBank/DDBJ whole genome shotgun (WGS) entry which is preliminary data.</text>
</comment>
<protein>
    <submittedName>
        <fullName evidence="2">Uncharacterized protein</fullName>
    </submittedName>
</protein>
<reference evidence="2" key="1">
    <citation type="submission" date="2020-06" db="EMBL/GenBank/DDBJ databases">
        <authorList>
            <person name="Li T."/>
            <person name="Hu X."/>
            <person name="Zhang T."/>
            <person name="Song X."/>
            <person name="Zhang H."/>
            <person name="Dai N."/>
            <person name="Sheng W."/>
            <person name="Hou X."/>
            <person name="Wei L."/>
        </authorList>
    </citation>
    <scope>NUCLEOTIDE SEQUENCE</scope>
    <source>
        <strain evidence="2">3651</strain>
        <tissue evidence="2">Leaf</tissue>
    </source>
</reference>
<feature type="coiled-coil region" evidence="1">
    <location>
        <begin position="13"/>
        <end position="61"/>
    </location>
</feature>
<accession>A0AAE1Y2F9</accession>
<dbReference type="Proteomes" id="UP001293254">
    <property type="component" value="Unassembled WGS sequence"/>
</dbReference>
<organism evidence="2 3">
    <name type="scientific">Sesamum alatum</name>
    <dbReference type="NCBI Taxonomy" id="300844"/>
    <lineage>
        <taxon>Eukaryota</taxon>
        <taxon>Viridiplantae</taxon>
        <taxon>Streptophyta</taxon>
        <taxon>Embryophyta</taxon>
        <taxon>Tracheophyta</taxon>
        <taxon>Spermatophyta</taxon>
        <taxon>Magnoliopsida</taxon>
        <taxon>eudicotyledons</taxon>
        <taxon>Gunneridae</taxon>
        <taxon>Pentapetalae</taxon>
        <taxon>asterids</taxon>
        <taxon>lamiids</taxon>
        <taxon>Lamiales</taxon>
        <taxon>Pedaliaceae</taxon>
        <taxon>Sesamum</taxon>
    </lineage>
</organism>
<keyword evidence="3" id="KW-1185">Reference proteome</keyword>
<dbReference type="AlphaFoldDB" id="A0AAE1Y2F9"/>
<evidence type="ECO:0000313" key="3">
    <source>
        <dbReference type="Proteomes" id="UP001293254"/>
    </source>
</evidence>
<keyword evidence="1" id="KW-0175">Coiled coil</keyword>
<reference evidence="2" key="2">
    <citation type="journal article" date="2024" name="Plant">
        <title>Genomic evolution and insights into agronomic trait innovations of Sesamum species.</title>
        <authorList>
            <person name="Miao H."/>
            <person name="Wang L."/>
            <person name="Qu L."/>
            <person name="Liu H."/>
            <person name="Sun Y."/>
            <person name="Le M."/>
            <person name="Wang Q."/>
            <person name="Wei S."/>
            <person name="Zheng Y."/>
            <person name="Lin W."/>
            <person name="Duan Y."/>
            <person name="Cao H."/>
            <person name="Xiong S."/>
            <person name="Wang X."/>
            <person name="Wei L."/>
            <person name="Li C."/>
            <person name="Ma Q."/>
            <person name="Ju M."/>
            <person name="Zhao R."/>
            <person name="Li G."/>
            <person name="Mu C."/>
            <person name="Tian Q."/>
            <person name="Mei H."/>
            <person name="Zhang T."/>
            <person name="Gao T."/>
            <person name="Zhang H."/>
        </authorList>
    </citation>
    <scope>NUCLEOTIDE SEQUENCE</scope>
    <source>
        <strain evidence="2">3651</strain>
    </source>
</reference>
<evidence type="ECO:0000256" key="1">
    <source>
        <dbReference type="SAM" id="Coils"/>
    </source>
</evidence>
<evidence type="ECO:0000313" key="2">
    <source>
        <dbReference type="EMBL" id="KAK4422530.1"/>
    </source>
</evidence>
<name>A0AAE1Y2F9_9LAMI</name>
<sequence>MWRHEKALVDVKIRDLQKNLTDSEQSEKEFQDSKVTFEAKIDNLEAQLQRSAVEVERASTVALDREKAKDFSEGCAAGITKGLIEGRDVYLQSDEHKKIKATQFTNEGFERCRSHVMKLKGFVEGFDQSSLDPTLDANLEPYPEEDTHAAIEQDAFEALIEEVKILT</sequence>
<dbReference type="EMBL" id="JACGWO010000007">
    <property type="protein sequence ID" value="KAK4422530.1"/>
    <property type="molecule type" value="Genomic_DNA"/>
</dbReference>
<gene>
    <name evidence="2" type="ORF">Salat_1835500</name>
</gene>
<proteinExistence type="predicted"/>